<evidence type="ECO:0000313" key="2">
    <source>
        <dbReference type="Proteomes" id="UP000326565"/>
    </source>
</evidence>
<dbReference type="AlphaFoldDB" id="A0A5N5WMZ5"/>
<organism evidence="1 2">
    <name type="scientific">Aspergillus leporis</name>
    <dbReference type="NCBI Taxonomy" id="41062"/>
    <lineage>
        <taxon>Eukaryota</taxon>
        <taxon>Fungi</taxon>
        <taxon>Dikarya</taxon>
        <taxon>Ascomycota</taxon>
        <taxon>Pezizomycotina</taxon>
        <taxon>Eurotiomycetes</taxon>
        <taxon>Eurotiomycetidae</taxon>
        <taxon>Eurotiales</taxon>
        <taxon>Aspergillaceae</taxon>
        <taxon>Aspergillus</taxon>
        <taxon>Aspergillus subgen. Circumdati</taxon>
    </lineage>
</organism>
<evidence type="ECO:0000313" key="1">
    <source>
        <dbReference type="EMBL" id="KAB8069175.1"/>
    </source>
</evidence>
<proteinExistence type="predicted"/>
<name>A0A5N5WMZ5_9EURO</name>
<gene>
    <name evidence="1" type="ORF">BDV29DRAFT_161708</name>
</gene>
<dbReference type="Proteomes" id="UP000326565">
    <property type="component" value="Unassembled WGS sequence"/>
</dbReference>
<keyword evidence="2" id="KW-1185">Reference proteome</keyword>
<accession>A0A5N5WMZ5</accession>
<protein>
    <submittedName>
        <fullName evidence="1">Uncharacterized protein</fullName>
    </submittedName>
</protein>
<dbReference type="OrthoDB" id="268428at2759"/>
<reference evidence="1 2" key="1">
    <citation type="submission" date="2019-04" db="EMBL/GenBank/DDBJ databases">
        <title>Friends and foes A comparative genomics study of 23 Aspergillus species from section Flavi.</title>
        <authorList>
            <consortium name="DOE Joint Genome Institute"/>
            <person name="Kjaerbolling I."/>
            <person name="Vesth T."/>
            <person name="Frisvad J.C."/>
            <person name="Nybo J.L."/>
            <person name="Theobald S."/>
            <person name="Kildgaard S."/>
            <person name="Isbrandt T."/>
            <person name="Kuo A."/>
            <person name="Sato A."/>
            <person name="Lyhne E.K."/>
            <person name="Kogle M.E."/>
            <person name="Wiebenga A."/>
            <person name="Kun R.S."/>
            <person name="Lubbers R.J."/>
            <person name="Makela M.R."/>
            <person name="Barry K."/>
            <person name="Chovatia M."/>
            <person name="Clum A."/>
            <person name="Daum C."/>
            <person name="Haridas S."/>
            <person name="He G."/>
            <person name="LaButti K."/>
            <person name="Lipzen A."/>
            <person name="Mondo S."/>
            <person name="Riley R."/>
            <person name="Salamov A."/>
            <person name="Simmons B.A."/>
            <person name="Magnuson J.K."/>
            <person name="Henrissat B."/>
            <person name="Mortensen U.H."/>
            <person name="Larsen T.O."/>
            <person name="Devries R.P."/>
            <person name="Grigoriev I.V."/>
            <person name="Machida M."/>
            <person name="Baker S.E."/>
            <person name="Andersen M.R."/>
        </authorList>
    </citation>
    <scope>NUCLEOTIDE SEQUENCE [LARGE SCALE GENOMIC DNA]</scope>
    <source>
        <strain evidence="1 2">CBS 151.66</strain>
    </source>
</reference>
<sequence length="181" mass="20375">MSSEVDTESAPQELVEPTELGDFIIRVEENVERNINPYDDRLGGRWAEALSGEAELKGDNLTSIEIWRRHTHSVLDKVSQAEVSADDMWHVIIAADKYEFDPEVFGNGLSREQLNAARGRLRSIPHHGLLTRANEVVRGGHYACKEKTIFNYLKEMDRSEVLPLGQPVYSRVSLDTIAAAE</sequence>
<dbReference type="EMBL" id="ML732353">
    <property type="protein sequence ID" value="KAB8069175.1"/>
    <property type="molecule type" value="Genomic_DNA"/>
</dbReference>